<accession>A0ABQ1SH87</accession>
<dbReference type="PANTHER" id="PTHR34849">
    <property type="entry name" value="SSL5025 PROTEIN"/>
    <property type="match status" value="1"/>
</dbReference>
<dbReference type="Proteomes" id="UP000599179">
    <property type="component" value="Unassembled WGS sequence"/>
</dbReference>
<dbReference type="PANTHER" id="PTHR34849:SF5">
    <property type="entry name" value="SSL2733 PROTEIN"/>
    <property type="match status" value="1"/>
</dbReference>
<dbReference type="InterPro" id="IPR007367">
    <property type="entry name" value="DUF433"/>
</dbReference>
<sequence length="77" mass="8722">MSVMVDYKSIIKRDPNKGFGKPCVRNTRITVFDVLGWLAIGMTNDEIIYDFPELTVNDIKACLAYAADREHKLKNAS</sequence>
<proteinExistence type="predicted"/>
<comment type="caution">
    <text evidence="1">The sequence shown here is derived from an EMBL/GenBank/DDBJ whole genome shotgun (WGS) entry which is preliminary data.</text>
</comment>
<dbReference type="EMBL" id="BMGM01000004">
    <property type="protein sequence ID" value="GGE32321.1"/>
    <property type="molecule type" value="Genomic_DNA"/>
</dbReference>
<keyword evidence="2" id="KW-1185">Reference proteome</keyword>
<evidence type="ECO:0000313" key="2">
    <source>
        <dbReference type="Proteomes" id="UP000599179"/>
    </source>
</evidence>
<organism evidence="1 2">
    <name type="scientific">Psychroflexus planctonicus</name>
    <dbReference type="NCBI Taxonomy" id="1526575"/>
    <lineage>
        <taxon>Bacteria</taxon>
        <taxon>Pseudomonadati</taxon>
        <taxon>Bacteroidota</taxon>
        <taxon>Flavobacteriia</taxon>
        <taxon>Flavobacteriales</taxon>
        <taxon>Flavobacteriaceae</taxon>
        <taxon>Psychroflexus</taxon>
    </lineage>
</organism>
<dbReference type="InterPro" id="IPR009057">
    <property type="entry name" value="Homeodomain-like_sf"/>
</dbReference>
<evidence type="ECO:0008006" key="3">
    <source>
        <dbReference type="Google" id="ProtNLM"/>
    </source>
</evidence>
<dbReference type="SUPFAM" id="SSF46689">
    <property type="entry name" value="Homeodomain-like"/>
    <property type="match status" value="1"/>
</dbReference>
<protein>
    <recommendedName>
        <fullName evidence="3">DUF433 domain-containing protein</fullName>
    </recommendedName>
</protein>
<name>A0ABQ1SH87_9FLAO</name>
<reference evidence="2" key="1">
    <citation type="journal article" date="2019" name="Int. J. Syst. Evol. Microbiol.">
        <title>The Global Catalogue of Microorganisms (GCM) 10K type strain sequencing project: providing services to taxonomists for standard genome sequencing and annotation.</title>
        <authorList>
            <consortium name="The Broad Institute Genomics Platform"/>
            <consortium name="The Broad Institute Genome Sequencing Center for Infectious Disease"/>
            <person name="Wu L."/>
            <person name="Ma J."/>
        </authorList>
    </citation>
    <scope>NUCLEOTIDE SEQUENCE [LARGE SCALE GENOMIC DNA]</scope>
    <source>
        <strain evidence="2">CGMCC 1.12931</strain>
    </source>
</reference>
<dbReference type="Gene3D" id="1.10.10.10">
    <property type="entry name" value="Winged helix-like DNA-binding domain superfamily/Winged helix DNA-binding domain"/>
    <property type="match status" value="1"/>
</dbReference>
<dbReference type="InterPro" id="IPR036388">
    <property type="entry name" value="WH-like_DNA-bd_sf"/>
</dbReference>
<evidence type="ECO:0000313" key="1">
    <source>
        <dbReference type="EMBL" id="GGE32321.1"/>
    </source>
</evidence>
<gene>
    <name evidence="1" type="ORF">GCM10010832_10740</name>
</gene>
<dbReference type="Pfam" id="PF04255">
    <property type="entry name" value="DUF433"/>
    <property type="match status" value="1"/>
</dbReference>